<feature type="domain" description="HicB-like antitoxin of toxin-antitoxin system" evidence="1">
    <location>
        <begin position="17"/>
        <end position="71"/>
    </location>
</feature>
<evidence type="ECO:0000313" key="2">
    <source>
        <dbReference type="EMBL" id="PIS39812.1"/>
    </source>
</evidence>
<protein>
    <submittedName>
        <fullName evidence="2">HicB family protein</fullName>
    </submittedName>
</protein>
<dbReference type="AlphaFoldDB" id="A0A2H0YPY0"/>
<organism evidence="2 3">
    <name type="scientific">Candidatus Nealsonbacteria bacterium CG08_land_8_20_14_0_20_36_22</name>
    <dbReference type="NCBI Taxonomy" id="1974704"/>
    <lineage>
        <taxon>Bacteria</taxon>
        <taxon>Candidatus Nealsoniibacteriota</taxon>
    </lineage>
</organism>
<reference evidence="3" key="1">
    <citation type="submission" date="2017-09" db="EMBL/GenBank/DDBJ databases">
        <title>Depth-based differentiation of microbial function through sediment-hosted aquifers and enrichment of novel symbionts in the deep terrestrial subsurface.</title>
        <authorList>
            <person name="Probst A.J."/>
            <person name="Ladd B."/>
            <person name="Jarett J.K."/>
            <person name="Geller-Mcgrath D.E."/>
            <person name="Sieber C.M.K."/>
            <person name="Emerson J.B."/>
            <person name="Anantharaman K."/>
            <person name="Thomas B.C."/>
            <person name="Malmstrom R."/>
            <person name="Stieglmeier M."/>
            <person name="Klingl A."/>
            <person name="Woyke T."/>
            <person name="Ryan C.M."/>
            <person name="Banfield J.F."/>
        </authorList>
    </citation>
    <scope>NUCLEOTIDE SEQUENCE [LARGE SCALE GENOMIC DNA]</scope>
</reference>
<evidence type="ECO:0000259" key="1">
    <source>
        <dbReference type="Pfam" id="PF15919"/>
    </source>
</evidence>
<accession>A0A2H0YPY0</accession>
<dbReference type="InterPro" id="IPR035069">
    <property type="entry name" value="TTHA1013/TTHA0281-like"/>
</dbReference>
<gene>
    <name evidence="2" type="ORF">COT32_03020</name>
</gene>
<dbReference type="Pfam" id="PF15919">
    <property type="entry name" value="HicB_lk_antitox"/>
    <property type="match status" value="1"/>
</dbReference>
<name>A0A2H0YPY0_9BACT</name>
<dbReference type="SUPFAM" id="SSF143100">
    <property type="entry name" value="TTHA1013/TTHA0281-like"/>
    <property type="match status" value="1"/>
</dbReference>
<dbReference type="EMBL" id="PEYC01000064">
    <property type="protein sequence ID" value="PIS39812.1"/>
    <property type="molecule type" value="Genomic_DNA"/>
</dbReference>
<comment type="caution">
    <text evidence="2">The sequence shown here is derived from an EMBL/GenBank/DDBJ whole genome shotgun (WGS) entry which is preliminary data.</text>
</comment>
<dbReference type="InterPro" id="IPR031807">
    <property type="entry name" value="HicB-like"/>
</dbReference>
<evidence type="ECO:0000313" key="3">
    <source>
        <dbReference type="Proteomes" id="UP000231472"/>
    </source>
</evidence>
<dbReference type="Gene3D" id="3.30.160.250">
    <property type="match status" value="1"/>
</dbReference>
<dbReference type="Proteomes" id="UP000231472">
    <property type="component" value="Unassembled WGS sequence"/>
</dbReference>
<sequence>MKKRKETIYNYEVIFDYNGEGYTITVPGLPGLVTEGDNLKEAREMAKDAIRCCIEALLKDRMFISQKSNVRRKERIKVAV</sequence>
<proteinExistence type="predicted"/>